<feature type="compositionally biased region" description="Basic residues" evidence="1">
    <location>
        <begin position="148"/>
        <end position="158"/>
    </location>
</feature>
<feature type="region of interest" description="Disordered" evidence="1">
    <location>
        <begin position="781"/>
        <end position="846"/>
    </location>
</feature>
<feature type="region of interest" description="Disordered" evidence="1">
    <location>
        <begin position="135"/>
        <end position="177"/>
    </location>
</feature>
<feature type="compositionally biased region" description="Polar residues" evidence="1">
    <location>
        <begin position="426"/>
        <end position="437"/>
    </location>
</feature>
<feature type="compositionally biased region" description="Polar residues" evidence="1">
    <location>
        <begin position="509"/>
        <end position="523"/>
    </location>
</feature>
<feature type="region of interest" description="Disordered" evidence="1">
    <location>
        <begin position="255"/>
        <end position="590"/>
    </location>
</feature>
<feature type="compositionally biased region" description="Basic and acidic residues" evidence="1">
    <location>
        <begin position="260"/>
        <end position="271"/>
    </location>
</feature>
<feature type="compositionally biased region" description="Low complexity" evidence="1">
    <location>
        <begin position="360"/>
        <end position="374"/>
    </location>
</feature>
<feature type="compositionally biased region" description="Basic residues" evidence="1">
    <location>
        <begin position="1"/>
        <end position="15"/>
    </location>
</feature>
<feature type="compositionally biased region" description="Polar residues" evidence="1">
    <location>
        <begin position="641"/>
        <end position="650"/>
    </location>
</feature>
<feature type="compositionally biased region" description="Basic and acidic residues" evidence="1">
    <location>
        <begin position="829"/>
        <end position="846"/>
    </location>
</feature>
<keyword evidence="3" id="KW-1185">Reference proteome</keyword>
<evidence type="ECO:0000256" key="1">
    <source>
        <dbReference type="SAM" id="MobiDB-lite"/>
    </source>
</evidence>
<evidence type="ECO:0000313" key="2">
    <source>
        <dbReference type="EMBL" id="KAK1755430.1"/>
    </source>
</evidence>
<feature type="compositionally biased region" description="Basic residues" evidence="1">
    <location>
        <begin position="85"/>
        <end position="97"/>
    </location>
</feature>
<feature type="region of interest" description="Disordered" evidence="1">
    <location>
        <begin position="602"/>
        <end position="759"/>
    </location>
</feature>
<feature type="compositionally biased region" description="Basic and acidic residues" evidence="1">
    <location>
        <begin position="466"/>
        <end position="485"/>
    </location>
</feature>
<proteinExistence type="predicted"/>
<dbReference type="EMBL" id="MU839833">
    <property type="protein sequence ID" value="KAK1755430.1"/>
    <property type="molecule type" value="Genomic_DNA"/>
</dbReference>
<sequence>MAMWPFRRKSRRKMRASTSDFDDARGRGAGKSLAPRSQTLQDVTAAKMAPERGSSIRKPHPEPNKLQRKQRTYSFSPGRHDSVRVGRRTSTKSKRKTPIPDVGHPVLGLRRSTRDYDPLNKEMGASWPDVFGAVPTLHNKREGDHLPRKMSSKKRRKDNQREAEIRAMSNFTPLRAATEEWTTGPILRKNSRRTRTGFGVGFVGSSRQEWERYNRSSDISLPADSIHSTHSSDSEHISFKISALESLAPRPTLRVASHPRHSEGMEGEARLARAFSRQQRKLSEPIPEATLKAHKRIHDLADELSASDLRELMERDNRRRERKRQRDQEKLEQRLARRAEKQKAAEVEAKKEGRDSPANLERGVLGREVVGLGLDPTSAVVTSSKIRRSDESLQQKGKQPEGDEGPASDFEPRPHPLQAFHRTDSIPLQSPELPQSRNEPKPEPAPVLTSPRSRSSFIRLKLARSKSPEEADLKTEPSEPTHKGSETSSSKAPLSWGSFFRWGHRNKRNSGGPSSFSNTSRDSVQPVQPVQQQPTAPVGFVPRRLSSGVPKRTMSRFREDLPELPMSPPDSRIQSPEADPIPDTIAEASPDPDAVTEHVVFAPAGPADTFHTPTSEQRSMEAMRQTPSTFGHPDEPPSISPELQTMSLASIDSEASWLSGRLSKKRKPSGNLQPTPYGQRLRRTSDSDTEQQEGDNQGEEMSITEDDYLARVAHSSPERRGWNRKSTGDPRPSSDGEEETHWGSVKGHQPLVVHSHTAGRIKSREGLLKAFGEEGEIDVVVSGEHDNDSGEDEGEGLQRATSVNLGQGHARHISAGSARLLSISPRSSVDTKRLSLPRSQEKTEDS</sequence>
<accession>A0AAJ0FBR6</accession>
<name>A0AAJ0FBR6_9PEZI</name>
<dbReference type="Proteomes" id="UP001239445">
    <property type="component" value="Unassembled WGS sequence"/>
</dbReference>
<reference evidence="2" key="1">
    <citation type="submission" date="2023-06" db="EMBL/GenBank/DDBJ databases">
        <title>Genome-scale phylogeny and comparative genomics of the fungal order Sordariales.</title>
        <authorList>
            <consortium name="Lawrence Berkeley National Laboratory"/>
            <person name="Hensen N."/>
            <person name="Bonometti L."/>
            <person name="Westerberg I."/>
            <person name="Brannstrom I.O."/>
            <person name="Guillou S."/>
            <person name="Cros-Aarteil S."/>
            <person name="Calhoun S."/>
            <person name="Haridas S."/>
            <person name="Kuo A."/>
            <person name="Mondo S."/>
            <person name="Pangilinan J."/>
            <person name="Riley R."/>
            <person name="Labutti K."/>
            <person name="Andreopoulos B."/>
            <person name="Lipzen A."/>
            <person name="Chen C."/>
            <person name="Yanf M."/>
            <person name="Daum C."/>
            <person name="Ng V."/>
            <person name="Clum A."/>
            <person name="Steindorff A."/>
            <person name="Ohm R."/>
            <person name="Martin F."/>
            <person name="Silar P."/>
            <person name="Natvig D."/>
            <person name="Lalanne C."/>
            <person name="Gautier V."/>
            <person name="Ament-Velasquez S.L."/>
            <person name="Kruys A."/>
            <person name="Hutchinson M.I."/>
            <person name="Powell A.J."/>
            <person name="Barry K."/>
            <person name="Miller A.N."/>
            <person name="Grigoriev I.V."/>
            <person name="Debuchy R."/>
            <person name="Gladieux P."/>
            <person name="Thoren M.H."/>
            <person name="Johannesson H."/>
        </authorList>
    </citation>
    <scope>NUCLEOTIDE SEQUENCE</scope>
    <source>
        <strain evidence="2">PSN4</strain>
    </source>
</reference>
<feature type="compositionally biased region" description="Acidic residues" evidence="1">
    <location>
        <begin position="687"/>
        <end position="707"/>
    </location>
</feature>
<comment type="caution">
    <text evidence="2">The sequence shown here is derived from an EMBL/GenBank/DDBJ whole genome shotgun (WGS) entry which is preliminary data.</text>
</comment>
<organism evidence="2 3">
    <name type="scientific">Echria macrotheca</name>
    <dbReference type="NCBI Taxonomy" id="438768"/>
    <lineage>
        <taxon>Eukaryota</taxon>
        <taxon>Fungi</taxon>
        <taxon>Dikarya</taxon>
        <taxon>Ascomycota</taxon>
        <taxon>Pezizomycotina</taxon>
        <taxon>Sordariomycetes</taxon>
        <taxon>Sordariomycetidae</taxon>
        <taxon>Sordariales</taxon>
        <taxon>Schizotheciaceae</taxon>
        <taxon>Echria</taxon>
    </lineage>
</organism>
<feature type="compositionally biased region" description="Basic and acidic residues" evidence="1">
    <location>
        <begin position="308"/>
        <end position="355"/>
    </location>
</feature>
<feature type="compositionally biased region" description="Low complexity" evidence="1">
    <location>
        <begin position="524"/>
        <end position="534"/>
    </location>
</feature>
<gene>
    <name evidence="2" type="ORF">QBC47DRAFT_189285</name>
</gene>
<dbReference type="AlphaFoldDB" id="A0AAJ0FBR6"/>
<feature type="region of interest" description="Disordered" evidence="1">
    <location>
        <begin position="1"/>
        <end position="113"/>
    </location>
</feature>
<feature type="compositionally biased region" description="Basic and acidic residues" evidence="1">
    <location>
        <begin position="387"/>
        <end position="401"/>
    </location>
</feature>
<feature type="compositionally biased region" description="Basic and acidic residues" evidence="1">
    <location>
        <begin position="716"/>
        <end position="734"/>
    </location>
</feature>
<protein>
    <submittedName>
        <fullName evidence="2">Uncharacterized protein</fullName>
    </submittedName>
</protein>
<evidence type="ECO:0000313" key="3">
    <source>
        <dbReference type="Proteomes" id="UP001239445"/>
    </source>
</evidence>